<evidence type="ECO:0000256" key="5">
    <source>
        <dbReference type="ARBA" id="ARBA00022692"/>
    </source>
</evidence>
<evidence type="ECO:0000313" key="12">
    <source>
        <dbReference type="Proteomes" id="UP001615550"/>
    </source>
</evidence>
<evidence type="ECO:0000256" key="8">
    <source>
        <dbReference type="SAM" id="Phobius"/>
    </source>
</evidence>
<comment type="similarity">
    <text evidence="2">Belongs to the glycosyltransferase 2 family.</text>
</comment>
<keyword evidence="4 11" id="KW-0808">Transferase</keyword>
<proteinExistence type="inferred from homology"/>
<evidence type="ECO:0000313" key="11">
    <source>
        <dbReference type="EMBL" id="MFJ1268377.1"/>
    </source>
</evidence>
<evidence type="ECO:0000259" key="9">
    <source>
        <dbReference type="Pfam" id="PF00535"/>
    </source>
</evidence>
<evidence type="ECO:0000256" key="2">
    <source>
        <dbReference type="ARBA" id="ARBA00006739"/>
    </source>
</evidence>
<evidence type="ECO:0000256" key="7">
    <source>
        <dbReference type="ARBA" id="ARBA00023136"/>
    </source>
</evidence>
<dbReference type="InterPro" id="IPR001173">
    <property type="entry name" value="Glyco_trans_2-like"/>
</dbReference>
<feature type="transmembrane region" description="Helical" evidence="8">
    <location>
        <begin position="277"/>
        <end position="297"/>
    </location>
</feature>
<dbReference type="InterPro" id="IPR039528">
    <property type="entry name" value="DPM1-like"/>
</dbReference>
<name>A0ABW8D6Q5_9GAMM</name>
<feature type="transmembrane region" description="Helical" evidence="8">
    <location>
        <begin position="352"/>
        <end position="369"/>
    </location>
</feature>
<comment type="caution">
    <text evidence="11">The sequence shown here is derived from an EMBL/GenBank/DDBJ whole genome shotgun (WGS) entry which is preliminary data.</text>
</comment>
<keyword evidence="12" id="KW-1185">Reference proteome</keyword>
<dbReference type="CDD" id="cd06442">
    <property type="entry name" value="DPM1_like"/>
    <property type="match status" value="1"/>
</dbReference>
<reference evidence="11 12" key="1">
    <citation type="submission" date="2024-08" db="EMBL/GenBank/DDBJ databases">
        <title>Draft Genome Sequence of Legionella lytica strain DSB2004, Isolated From a Fire Sprinkler System.</title>
        <authorList>
            <person name="Everhart A.D."/>
            <person name="Kidane D.T."/>
            <person name="Farone A.L."/>
            <person name="Farone M.B."/>
        </authorList>
    </citation>
    <scope>NUCLEOTIDE SEQUENCE [LARGE SCALE GENOMIC DNA]</scope>
    <source>
        <strain evidence="11 12">DSB2004</strain>
    </source>
</reference>
<feature type="transmembrane region" description="Helical" evidence="8">
    <location>
        <begin position="318"/>
        <end position="340"/>
    </location>
</feature>
<gene>
    <name evidence="11" type="ORF">ACD661_07395</name>
</gene>
<dbReference type="PANTHER" id="PTHR43398:SF1">
    <property type="entry name" value="DOLICHOL-PHOSPHATE MANNOSYLTRANSFERASE SUBUNIT 1"/>
    <property type="match status" value="1"/>
</dbReference>
<dbReference type="EC" id="2.4.-.-" evidence="11"/>
<feature type="domain" description="Glycosyltransferase 2-like" evidence="9">
    <location>
        <begin position="12"/>
        <end position="181"/>
    </location>
</feature>
<dbReference type="PANTHER" id="PTHR43398">
    <property type="entry name" value="DOLICHOL-PHOSPHATE MANNOSYLTRANSFERASE SUBUNIT 1"/>
    <property type="match status" value="1"/>
</dbReference>
<evidence type="ECO:0000256" key="6">
    <source>
        <dbReference type="ARBA" id="ARBA00022989"/>
    </source>
</evidence>
<dbReference type="Pfam" id="PF00535">
    <property type="entry name" value="Glycos_transf_2"/>
    <property type="match status" value="1"/>
</dbReference>
<dbReference type="Pfam" id="PF04138">
    <property type="entry name" value="GtrA_DPMS_TM"/>
    <property type="match status" value="1"/>
</dbReference>
<dbReference type="InterPro" id="IPR029044">
    <property type="entry name" value="Nucleotide-diphossugar_trans"/>
</dbReference>
<organism evidence="11 12">
    <name type="scientific">Legionella lytica</name>
    <dbReference type="NCBI Taxonomy" id="96232"/>
    <lineage>
        <taxon>Bacteria</taxon>
        <taxon>Pseudomonadati</taxon>
        <taxon>Pseudomonadota</taxon>
        <taxon>Gammaproteobacteria</taxon>
        <taxon>Legionellales</taxon>
        <taxon>Legionellaceae</taxon>
        <taxon>Legionella</taxon>
    </lineage>
</organism>
<dbReference type="Gene3D" id="3.90.550.10">
    <property type="entry name" value="Spore Coat Polysaccharide Biosynthesis Protein SpsA, Chain A"/>
    <property type="match status" value="1"/>
</dbReference>
<protein>
    <submittedName>
        <fullName evidence="11">Glycosyltransferase family 2 protein</fullName>
        <ecNumber evidence="11">2.4.-.-</ecNumber>
    </submittedName>
</protein>
<evidence type="ECO:0000256" key="1">
    <source>
        <dbReference type="ARBA" id="ARBA00004141"/>
    </source>
</evidence>
<feature type="transmembrane region" description="Helical" evidence="8">
    <location>
        <begin position="250"/>
        <end position="271"/>
    </location>
</feature>
<dbReference type="RefSeq" id="WP_400187246.1">
    <property type="nucleotide sequence ID" value="NZ_JBGORX010000001.1"/>
</dbReference>
<dbReference type="Proteomes" id="UP001615550">
    <property type="component" value="Unassembled WGS sequence"/>
</dbReference>
<keyword evidence="6 8" id="KW-1133">Transmembrane helix</keyword>
<evidence type="ECO:0000259" key="10">
    <source>
        <dbReference type="Pfam" id="PF04138"/>
    </source>
</evidence>
<evidence type="ECO:0000256" key="4">
    <source>
        <dbReference type="ARBA" id="ARBA00022679"/>
    </source>
</evidence>
<accession>A0ABW8D6Q5</accession>
<dbReference type="SUPFAM" id="SSF53448">
    <property type="entry name" value="Nucleotide-diphospho-sugar transferases"/>
    <property type="match status" value="1"/>
</dbReference>
<dbReference type="EMBL" id="JBGORX010000001">
    <property type="protein sequence ID" value="MFJ1268377.1"/>
    <property type="molecule type" value="Genomic_DNA"/>
</dbReference>
<dbReference type="GO" id="GO:0016757">
    <property type="term" value="F:glycosyltransferase activity"/>
    <property type="evidence" value="ECO:0007669"/>
    <property type="project" value="UniProtKB-KW"/>
</dbReference>
<evidence type="ECO:0000256" key="3">
    <source>
        <dbReference type="ARBA" id="ARBA00022676"/>
    </source>
</evidence>
<comment type="subcellular location">
    <subcellularLocation>
        <location evidence="1">Membrane</location>
        <topology evidence="1">Multi-pass membrane protein</topology>
    </subcellularLocation>
</comment>
<keyword evidence="3 11" id="KW-0328">Glycosyltransferase</keyword>
<feature type="domain" description="GtrA/DPMS transmembrane" evidence="10">
    <location>
        <begin position="254"/>
        <end position="374"/>
    </location>
</feature>
<keyword evidence="5 8" id="KW-0812">Transmembrane</keyword>
<keyword evidence="7 8" id="KW-0472">Membrane</keyword>
<dbReference type="InterPro" id="IPR007267">
    <property type="entry name" value="GtrA_DPMS_TM"/>
</dbReference>
<sequence length="382" mass="43528">MDALLTKEKVVVIIPTYNEASVIETTIEQVFAATSSMSNYELHLLIFDSASTDNTQSIVQSLQTRHPRLHLGSESAKSGLGSAYLQAMNYALNEMNADIVFEFDADLSHQPKYIAPILEQLEHCDCVVGSRYVPGGSIPKNWAFHRKLFSVLGNYIARAVLTPKYKDFTSGFRATRRQHLLKILPQGFLTNHYAYKLQLLWLLHKNKARIREFPIEFVDRDLGDSKLPKNSIVDSLRVVFTLRYYELRRYLKMCLVGSLGMIVQFGVYNLLRNYLHLSPFSASQLAVFAAIINNFILNNKVTFRTHYSVSRALKMQRLALFSIYSISIIYLQSSWLRVGVLCFGDGALQENIIMGIGIGLMSLLNYFTYSRHIWGEKLALNN</sequence>